<dbReference type="SUPFAM" id="SSF54427">
    <property type="entry name" value="NTF2-like"/>
    <property type="match status" value="2"/>
</dbReference>
<dbReference type="Proteomes" id="UP000190890">
    <property type="component" value="Unassembled WGS sequence"/>
</dbReference>
<protein>
    <submittedName>
        <fullName evidence="3">SnoaL-like domain protein</fullName>
    </submittedName>
</protein>
<reference evidence="3 4" key="1">
    <citation type="submission" date="2016-05" db="EMBL/GenBank/DDBJ databases">
        <title>Microbial solvent formation.</title>
        <authorList>
            <person name="Poehlein A."/>
            <person name="Montoya Solano J.D."/>
            <person name="Flitsch S."/>
            <person name="Krabben P."/>
            <person name="Duerre P."/>
            <person name="Daniel R."/>
        </authorList>
    </citation>
    <scope>NUCLEOTIDE SEQUENCE [LARGE SCALE GENOMIC DNA]</scope>
    <source>
        <strain evidence="3 4">DSM 2619</strain>
    </source>
</reference>
<dbReference type="AlphaFoldDB" id="A0A1S8TCN6"/>
<evidence type="ECO:0000259" key="2">
    <source>
        <dbReference type="Pfam" id="PF12680"/>
    </source>
</evidence>
<name>A0A1S8TCN6_9CLOT</name>
<dbReference type="OrthoDB" id="9812089at2"/>
<keyword evidence="1" id="KW-0732">Signal</keyword>
<evidence type="ECO:0000313" key="3">
    <source>
        <dbReference type="EMBL" id="OOM75587.1"/>
    </source>
</evidence>
<feature type="signal peptide" evidence="1">
    <location>
        <begin position="1"/>
        <end position="19"/>
    </location>
</feature>
<evidence type="ECO:0000256" key="1">
    <source>
        <dbReference type="SAM" id="SignalP"/>
    </source>
</evidence>
<accession>A0A1S8TCN6</accession>
<proteinExistence type="predicted"/>
<keyword evidence="4" id="KW-1185">Reference proteome</keyword>
<organism evidence="3 4">
    <name type="scientific">Clostridium puniceum</name>
    <dbReference type="NCBI Taxonomy" id="29367"/>
    <lineage>
        <taxon>Bacteria</taxon>
        <taxon>Bacillati</taxon>
        <taxon>Bacillota</taxon>
        <taxon>Clostridia</taxon>
        <taxon>Eubacteriales</taxon>
        <taxon>Clostridiaceae</taxon>
        <taxon>Clostridium</taxon>
    </lineage>
</organism>
<feature type="domain" description="SnoaL-like" evidence="2">
    <location>
        <begin position="53"/>
        <end position="145"/>
    </location>
</feature>
<gene>
    <name evidence="3" type="ORF">CLPUN_31500</name>
</gene>
<feature type="chain" id="PRO_5039594928" evidence="1">
    <location>
        <begin position="20"/>
        <end position="307"/>
    </location>
</feature>
<comment type="caution">
    <text evidence="3">The sequence shown here is derived from an EMBL/GenBank/DDBJ whole genome shotgun (WGS) entry which is preliminary data.</text>
</comment>
<dbReference type="Gene3D" id="3.10.450.50">
    <property type="match status" value="2"/>
</dbReference>
<dbReference type="EMBL" id="LZZM01000183">
    <property type="protein sequence ID" value="OOM75587.1"/>
    <property type="molecule type" value="Genomic_DNA"/>
</dbReference>
<evidence type="ECO:0000313" key="4">
    <source>
        <dbReference type="Proteomes" id="UP000190890"/>
    </source>
</evidence>
<dbReference type="STRING" id="29367.CLPUN_31500"/>
<dbReference type="InterPro" id="IPR032710">
    <property type="entry name" value="NTF2-like_dom_sf"/>
</dbReference>
<dbReference type="RefSeq" id="WP_077848219.1">
    <property type="nucleotide sequence ID" value="NZ_LZZM01000183.1"/>
</dbReference>
<dbReference type="Pfam" id="PF12680">
    <property type="entry name" value="SnoaL_2"/>
    <property type="match status" value="1"/>
</dbReference>
<dbReference type="InterPro" id="IPR037401">
    <property type="entry name" value="SnoaL-like"/>
</dbReference>
<sequence>MKKIMSLLLLACIATGGIAQYTSSAASAETKAITATSNGEKKSQVSNINKAKAVLNSLESGDPKAIIDYVSKDGYIQHNLAFADGRQTMLDVLPALKAAGTTVKIVRAFQDGNYVFLQSEYNLFGAGEQAGFDVFRFKDGVIVEHWDNLTAVAKPNPSGHTQFDGATAIKELNKTEENKLLVSNFVRDVLGGQDPNTITNYFDGDKYIQHNTDIADGLSGLSTALESLSKQGISMVYNKTHYVLGQGNFVLAVSEGTFGGKPTSYYDLFRVENGKIAEHWDVMETIADKSTWKNNNGKFYKSAIYQN</sequence>